<dbReference type="SUPFAM" id="SSF48452">
    <property type="entry name" value="TPR-like"/>
    <property type="match status" value="1"/>
</dbReference>
<dbReference type="AlphaFoldDB" id="A0A1F6ANZ8"/>
<evidence type="ECO:0000313" key="3">
    <source>
        <dbReference type="EMBL" id="OGG26414.1"/>
    </source>
</evidence>
<dbReference type="InterPro" id="IPR019734">
    <property type="entry name" value="TPR_rpt"/>
</dbReference>
<comment type="caution">
    <text evidence="3">The sequence shown here is derived from an EMBL/GenBank/DDBJ whole genome shotgun (WGS) entry which is preliminary data.</text>
</comment>
<keyword evidence="2" id="KW-1133">Transmembrane helix</keyword>
<sequence>MLPKYVLKIISSFREFPHIIRNIAAPIFLITLVILNLMSSTFIKMDRGQKLRSNIIKKPFNSKAHEQLAQYYLELNTTEAGKEYRLAEEYYSPSPQNKNNTLGDVSSPWTTWQNILTSQEKLSAEIEYWDSLKETLPDYNYAFLKLATLYFQSGQLDLSRKYLNHLLENDPTNSLAIGLKGEL</sequence>
<dbReference type="Proteomes" id="UP000176609">
    <property type="component" value="Unassembled WGS sequence"/>
</dbReference>
<dbReference type="EMBL" id="MFJR01000009">
    <property type="protein sequence ID" value="OGG26414.1"/>
    <property type="molecule type" value="Genomic_DNA"/>
</dbReference>
<feature type="transmembrane region" description="Helical" evidence="2">
    <location>
        <begin position="23"/>
        <end position="43"/>
    </location>
</feature>
<dbReference type="InterPro" id="IPR011990">
    <property type="entry name" value="TPR-like_helical_dom_sf"/>
</dbReference>
<evidence type="ECO:0000313" key="4">
    <source>
        <dbReference type="Proteomes" id="UP000176609"/>
    </source>
</evidence>
<proteinExistence type="predicted"/>
<accession>A0A1F6ANZ8</accession>
<keyword evidence="2" id="KW-0472">Membrane</keyword>
<keyword evidence="2" id="KW-0812">Transmembrane</keyword>
<gene>
    <name evidence="3" type="ORF">A2960_06060</name>
</gene>
<reference evidence="3 4" key="1">
    <citation type="journal article" date="2016" name="Nat. Commun.">
        <title>Thousands of microbial genomes shed light on interconnected biogeochemical processes in an aquifer system.</title>
        <authorList>
            <person name="Anantharaman K."/>
            <person name="Brown C.T."/>
            <person name="Hug L.A."/>
            <person name="Sharon I."/>
            <person name="Castelle C.J."/>
            <person name="Probst A.J."/>
            <person name="Thomas B.C."/>
            <person name="Singh A."/>
            <person name="Wilkins M.J."/>
            <person name="Karaoz U."/>
            <person name="Brodie E.L."/>
            <person name="Williams K.H."/>
            <person name="Hubbard S.S."/>
            <person name="Banfield J.F."/>
        </authorList>
    </citation>
    <scope>NUCLEOTIDE SEQUENCE [LARGE SCALE GENOMIC DNA]</scope>
</reference>
<keyword evidence="1" id="KW-0802">TPR repeat</keyword>
<name>A0A1F6ANZ8_9BACT</name>
<protein>
    <submittedName>
        <fullName evidence="3">Uncharacterized protein</fullName>
    </submittedName>
</protein>
<evidence type="ECO:0000256" key="1">
    <source>
        <dbReference type="PROSITE-ProRule" id="PRU00339"/>
    </source>
</evidence>
<evidence type="ECO:0000256" key="2">
    <source>
        <dbReference type="SAM" id="Phobius"/>
    </source>
</evidence>
<feature type="repeat" description="TPR" evidence="1">
    <location>
        <begin position="140"/>
        <end position="173"/>
    </location>
</feature>
<organism evidence="3 4">
    <name type="scientific">Candidatus Gottesmanbacteria bacterium RIFCSPLOWO2_01_FULL_39_12b</name>
    <dbReference type="NCBI Taxonomy" id="1798388"/>
    <lineage>
        <taxon>Bacteria</taxon>
        <taxon>Candidatus Gottesmaniibacteriota</taxon>
    </lineage>
</organism>
<dbReference type="Gene3D" id="1.25.40.10">
    <property type="entry name" value="Tetratricopeptide repeat domain"/>
    <property type="match status" value="1"/>
</dbReference>
<dbReference type="PROSITE" id="PS50005">
    <property type="entry name" value="TPR"/>
    <property type="match status" value="1"/>
</dbReference>